<evidence type="ECO:0000313" key="1">
    <source>
        <dbReference type="EnsemblMetazoa" id="CJA32039b.1"/>
    </source>
</evidence>
<proteinExistence type="predicted"/>
<reference evidence="2" key="1">
    <citation type="submission" date="2010-08" db="EMBL/GenBank/DDBJ databases">
        <authorList>
            <consortium name="Caenorhabditis japonica Sequencing Consortium"/>
            <person name="Wilson R.K."/>
        </authorList>
    </citation>
    <scope>NUCLEOTIDE SEQUENCE [LARGE SCALE GENOMIC DNA]</scope>
    <source>
        <strain evidence="2">DF5081</strain>
    </source>
</reference>
<reference evidence="1" key="2">
    <citation type="submission" date="2022-06" db="UniProtKB">
        <authorList>
            <consortium name="EnsemblMetazoa"/>
        </authorList>
    </citation>
    <scope>IDENTIFICATION</scope>
    <source>
        <strain evidence="1">DF5081</strain>
    </source>
</reference>
<sequence length="145" mass="16213">MMSTSSSLLPTTPIGKQQVIDLKAGAILRENARLLNLRYTLWRLAGLNIPTQRNPSVSNPDSKQSIEETREIGFAPLLRGFCTWSRCTVLLEDSITIFEVGMGPRKHFGLENVLNLVFRVDFGSLAHENQLSLAICADFFEDHHG</sequence>
<dbReference type="EnsemblMetazoa" id="CJA32039b.1">
    <property type="protein sequence ID" value="CJA32039b.1"/>
    <property type="gene ID" value="WBGene00207886"/>
</dbReference>
<name>A0A8R1ICI2_CAEJA</name>
<dbReference type="Proteomes" id="UP000005237">
    <property type="component" value="Unassembled WGS sequence"/>
</dbReference>
<protein>
    <submittedName>
        <fullName evidence="1">Uncharacterized protein</fullName>
    </submittedName>
</protein>
<organism evidence="1 2">
    <name type="scientific">Caenorhabditis japonica</name>
    <dbReference type="NCBI Taxonomy" id="281687"/>
    <lineage>
        <taxon>Eukaryota</taxon>
        <taxon>Metazoa</taxon>
        <taxon>Ecdysozoa</taxon>
        <taxon>Nematoda</taxon>
        <taxon>Chromadorea</taxon>
        <taxon>Rhabditida</taxon>
        <taxon>Rhabditina</taxon>
        <taxon>Rhabditomorpha</taxon>
        <taxon>Rhabditoidea</taxon>
        <taxon>Rhabditidae</taxon>
        <taxon>Peloderinae</taxon>
        <taxon>Caenorhabditis</taxon>
    </lineage>
</organism>
<keyword evidence="2" id="KW-1185">Reference proteome</keyword>
<evidence type="ECO:0000313" key="2">
    <source>
        <dbReference type="Proteomes" id="UP000005237"/>
    </source>
</evidence>
<accession>A0A8R1ICI2</accession>
<dbReference type="AlphaFoldDB" id="A0A8R1ICI2"/>